<evidence type="ECO:0000256" key="3">
    <source>
        <dbReference type="ARBA" id="ARBA00023163"/>
    </source>
</evidence>
<feature type="DNA-binding region" description="H-T-H motif" evidence="4">
    <location>
        <begin position="35"/>
        <end position="54"/>
    </location>
</feature>
<dbReference type="SUPFAM" id="SSF46689">
    <property type="entry name" value="Homeodomain-like"/>
    <property type="match status" value="1"/>
</dbReference>
<feature type="domain" description="HTH tetR-type" evidence="5">
    <location>
        <begin position="13"/>
        <end position="72"/>
    </location>
</feature>
<dbReference type="SUPFAM" id="SSF48498">
    <property type="entry name" value="Tetracyclin repressor-like, C-terminal domain"/>
    <property type="match status" value="1"/>
</dbReference>
<dbReference type="InterPro" id="IPR009057">
    <property type="entry name" value="Homeodomain-like_sf"/>
</dbReference>
<keyword evidence="2 4" id="KW-0238">DNA-binding</keyword>
<dbReference type="InterPro" id="IPR049445">
    <property type="entry name" value="TetR_SbtR-like_C"/>
</dbReference>
<dbReference type="PANTHER" id="PTHR30055:SF234">
    <property type="entry name" value="HTH-TYPE TRANSCRIPTIONAL REGULATOR BETI"/>
    <property type="match status" value="1"/>
</dbReference>
<evidence type="ECO:0000313" key="7">
    <source>
        <dbReference type="Proteomes" id="UP001596058"/>
    </source>
</evidence>
<keyword evidence="1" id="KW-0805">Transcription regulation</keyword>
<evidence type="ECO:0000256" key="1">
    <source>
        <dbReference type="ARBA" id="ARBA00023015"/>
    </source>
</evidence>
<evidence type="ECO:0000259" key="5">
    <source>
        <dbReference type="PROSITE" id="PS50977"/>
    </source>
</evidence>
<name>A0ABW1CMX7_9ACTN</name>
<protein>
    <submittedName>
        <fullName evidence="6">TetR/AcrR family transcriptional regulator</fullName>
    </submittedName>
</protein>
<evidence type="ECO:0000256" key="4">
    <source>
        <dbReference type="PROSITE-ProRule" id="PRU00335"/>
    </source>
</evidence>
<dbReference type="Pfam" id="PF21597">
    <property type="entry name" value="TetR_C_43"/>
    <property type="match status" value="1"/>
</dbReference>
<dbReference type="PROSITE" id="PS50977">
    <property type="entry name" value="HTH_TETR_2"/>
    <property type="match status" value="1"/>
</dbReference>
<reference evidence="7" key="1">
    <citation type="journal article" date="2019" name="Int. J. Syst. Evol. Microbiol.">
        <title>The Global Catalogue of Microorganisms (GCM) 10K type strain sequencing project: providing services to taxonomists for standard genome sequencing and annotation.</title>
        <authorList>
            <consortium name="The Broad Institute Genomics Platform"/>
            <consortium name="The Broad Institute Genome Sequencing Center for Infectious Disease"/>
            <person name="Wu L."/>
            <person name="Ma J."/>
        </authorList>
    </citation>
    <scope>NUCLEOTIDE SEQUENCE [LARGE SCALE GENOMIC DNA]</scope>
    <source>
        <strain evidence="7">CCUG 53903</strain>
    </source>
</reference>
<dbReference type="Pfam" id="PF00440">
    <property type="entry name" value="TetR_N"/>
    <property type="match status" value="1"/>
</dbReference>
<keyword evidence="3" id="KW-0804">Transcription</keyword>
<evidence type="ECO:0000256" key="2">
    <source>
        <dbReference type="ARBA" id="ARBA00023125"/>
    </source>
</evidence>
<dbReference type="InterPro" id="IPR001647">
    <property type="entry name" value="HTH_TetR"/>
</dbReference>
<dbReference type="Gene3D" id="1.10.357.10">
    <property type="entry name" value="Tetracycline Repressor, domain 2"/>
    <property type="match status" value="1"/>
</dbReference>
<organism evidence="6 7">
    <name type="scientific">Nonomuraea insulae</name>
    <dbReference type="NCBI Taxonomy" id="1616787"/>
    <lineage>
        <taxon>Bacteria</taxon>
        <taxon>Bacillati</taxon>
        <taxon>Actinomycetota</taxon>
        <taxon>Actinomycetes</taxon>
        <taxon>Streptosporangiales</taxon>
        <taxon>Streptosporangiaceae</taxon>
        <taxon>Nonomuraea</taxon>
    </lineage>
</organism>
<proteinExistence type="predicted"/>
<dbReference type="Proteomes" id="UP001596058">
    <property type="component" value="Unassembled WGS sequence"/>
</dbReference>
<dbReference type="PRINTS" id="PR00455">
    <property type="entry name" value="HTHTETR"/>
</dbReference>
<keyword evidence="7" id="KW-1185">Reference proteome</keyword>
<dbReference type="PANTHER" id="PTHR30055">
    <property type="entry name" value="HTH-TYPE TRANSCRIPTIONAL REGULATOR RUTR"/>
    <property type="match status" value="1"/>
</dbReference>
<dbReference type="RefSeq" id="WP_379515366.1">
    <property type="nucleotide sequence ID" value="NZ_JBHSPA010000023.1"/>
</dbReference>
<accession>A0ABW1CMX7</accession>
<dbReference type="EMBL" id="JBHSPA010000023">
    <property type="protein sequence ID" value="MFC5825851.1"/>
    <property type="molecule type" value="Genomic_DNA"/>
</dbReference>
<gene>
    <name evidence="6" type="ORF">ACFPZ3_18470</name>
</gene>
<comment type="caution">
    <text evidence="6">The sequence shown here is derived from an EMBL/GenBank/DDBJ whole genome shotgun (WGS) entry which is preliminary data.</text>
</comment>
<evidence type="ECO:0000313" key="6">
    <source>
        <dbReference type="EMBL" id="MFC5825851.1"/>
    </source>
</evidence>
<sequence>MAESERPLRAHAQRSRAALLAAALKAFEAGEVGIRIEEIAGRAGVGVGTFYRHFATREALVEAVYRRRVEDLCATAPRLLSAHAPYDALGAFLGQLIAHAAASAGMASVLESLTTTRSEIFAQARAAMMDAVATIMAAGAEAGDIRADVAPETVFRAMGGVCTSHDQPDWEAGAHAVVRLVLDGLRPAR</sequence>
<dbReference type="InterPro" id="IPR050109">
    <property type="entry name" value="HTH-type_TetR-like_transc_reg"/>
</dbReference>
<dbReference type="InterPro" id="IPR036271">
    <property type="entry name" value="Tet_transcr_reg_TetR-rel_C_sf"/>
</dbReference>